<gene>
    <name evidence="1" type="ORF">BDN72DRAFT_884390</name>
</gene>
<sequence length="635" mass="68873">MTTNCCWPSIPGIIMNLLLIVLALATFTSAQPAPEDLDPLLKGLAESPLKNGVDLEKRVPLMTDDPTAAPLIDLQVFAPPVVPRNGPSCTVELLKHTFGIGSYNAPAVIPYTPPTDPSCGEVGKWAAVSMNLSVYSIGTQYDRLSAIYLSHTEIWRSSGAEPTKTGTIWNTIKDVTHFTPLFSRPGDLMMDFSNIVASELLLDGVFDVALSATFHAPSKEFPTPETADIIIPLSNGSPDAPNFFSISDDTGAITSITLPPNTSGAYVEVFCSGNSAEEFWYLNTPDEFTSYFPESTGIVGKGPFREVQVLVDDKIAGFVWPYPVIYTGGITPSNWRPLTSYGAYDSPTYWIDITPFIPVLSSPAQNHTITLRVVGQGKSPSFNSNWFVSGSVHVKHGKSATKGTLTKYQVGDLRIQTTGGANSSDGTVWTKVTASRDVLIESELLDEHNQKRLVQFTQKLRYSNDASYANEGWVQVASQITQGTTSALHNGKQVLRDAFEYPISVFSNYSLYTAEFGGYGSAINQTYSRALTPPTGIYKSILSVQHAKGEIGMDNWSGLRHAINGTGSTNQTFAYSNGRGETYFRDIAAKNDGWVHDVVWGSLKNLNPPVPSSQIYGPIGGPGFRRSIAEEGRVG</sequence>
<proteinExistence type="predicted"/>
<accession>A0ACD3BEY9</accession>
<name>A0ACD3BEY9_9AGAR</name>
<dbReference type="Proteomes" id="UP000308600">
    <property type="component" value="Unassembled WGS sequence"/>
</dbReference>
<dbReference type="EMBL" id="ML208259">
    <property type="protein sequence ID" value="TFK76678.1"/>
    <property type="molecule type" value="Genomic_DNA"/>
</dbReference>
<keyword evidence="2" id="KW-1185">Reference proteome</keyword>
<organism evidence="1 2">
    <name type="scientific">Pluteus cervinus</name>
    <dbReference type="NCBI Taxonomy" id="181527"/>
    <lineage>
        <taxon>Eukaryota</taxon>
        <taxon>Fungi</taxon>
        <taxon>Dikarya</taxon>
        <taxon>Basidiomycota</taxon>
        <taxon>Agaricomycotina</taxon>
        <taxon>Agaricomycetes</taxon>
        <taxon>Agaricomycetidae</taxon>
        <taxon>Agaricales</taxon>
        <taxon>Pluteineae</taxon>
        <taxon>Pluteaceae</taxon>
        <taxon>Pluteus</taxon>
    </lineage>
</organism>
<reference evidence="1 2" key="1">
    <citation type="journal article" date="2019" name="Nat. Ecol. Evol.">
        <title>Megaphylogeny resolves global patterns of mushroom evolution.</title>
        <authorList>
            <person name="Varga T."/>
            <person name="Krizsan K."/>
            <person name="Foldi C."/>
            <person name="Dima B."/>
            <person name="Sanchez-Garcia M."/>
            <person name="Sanchez-Ramirez S."/>
            <person name="Szollosi G.J."/>
            <person name="Szarkandi J.G."/>
            <person name="Papp V."/>
            <person name="Albert L."/>
            <person name="Andreopoulos W."/>
            <person name="Angelini C."/>
            <person name="Antonin V."/>
            <person name="Barry K.W."/>
            <person name="Bougher N.L."/>
            <person name="Buchanan P."/>
            <person name="Buyck B."/>
            <person name="Bense V."/>
            <person name="Catcheside P."/>
            <person name="Chovatia M."/>
            <person name="Cooper J."/>
            <person name="Damon W."/>
            <person name="Desjardin D."/>
            <person name="Finy P."/>
            <person name="Geml J."/>
            <person name="Haridas S."/>
            <person name="Hughes K."/>
            <person name="Justo A."/>
            <person name="Karasinski D."/>
            <person name="Kautmanova I."/>
            <person name="Kiss B."/>
            <person name="Kocsube S."/>
            <person name="Kotiranta H."/>
            <person name="LaButti K.M."/>
            <person name="Lechner B.E."/>
            <person name="Liimatainen K."/>
            <person name="Lipzen A."/>
            <person name="Lukacs Z."/>
            <person name="Mihaltcheva S."/>
            <person name="Morgado L.N."/>
            <person name="Niskanen T."/>
            <person name="Noordeloos M.E."/>
            <person name="Ohm R.A."/>
            <person name="Ortiz-Santana B."/>
            <person name="Ovrebo C."/>
            <person name="Racz N."/>
            <person name="Riley R."/>
            <person name="Savchenko A."/>
            <person name="Shiryaev A."/>
            <person name="Soop K."/>
            <person name="Spirin V."/>
            <person name="Szebenyi C."/>
            <person name="Tomsovsky M."/>
            <person name="Tulloss R.E."/>
            <person name="Uehling J."/>
            <person name="Grigoriev I.V."/>
            <person name="Vagvolgyi C."/>
            <person name="Papp T."/>
            <person name="Martin F.M."/>
            <person name="Miettinen O."/>
            <person name="Hibbett D.S."/>
            <person name="Nagy L.G."/>
        </authorList>
    </citation>
    <scope>NUCLEOTIDE SEQUENCE [LARGE SCALE GENOMIC DNA]</scope>
    <source>
        <strain evidence="1 2">NL-1719</strain>
    </source>
</reference>
<evidence type="ECO:0000313" key="1">
    <source>
        <dbReference type="EMBL" id="TFK76678.1"/>
    </source>
</evidence>
<evidence type="ECO:0000313" key="2">
    <source>
        <dbReference type="Proteomes" id="UP000308600"/>
    </source>
</evidence>
<protein>
    <submittedName>
        <fullName evidence="1">Uncharacterized protein</fullName>
    </submittedName>
</protein>